<dbReference type="Pfam" id="PF00060">
    <property type="entry name" value="Lig_chan"/>
    <property type="match status" value="3"/>
</dbReference>
<feature type="transmembrane region" description="Helical" evidence="9">
    <location>
        <begin position="253"/>
        <end position="279"/>
    </location>
</feature>
<evidence type="ECO:0000256" key="9">
    <source>
        <dbReference type="SAM" id="Phobius"/>
    </source>
</evidence>
<dbReference type="PANTHER" id="PTHR42643:SF24">
    <property type="entry name" value="IONOTROPIC RECEPTOR 60A"/>
    <property type="match status" value="1"/>
</dbReference>
<gene>
    <name evidence="12" type="ORF">DGAL_LOCUS16243</name>
</gene>
<evidence type="ECO:0000256" key="8">
    <source>
        <dbReference type="ARBA" id="ARBA00023180"/>
    </source>
</evidence>
<keyword evidence="10" id="KW-0732">Signal</keyword>
<evidence type="ECO:0000256" key="2">
    <source>
        <dbReference type="ARBA" id="ARBA00008685"/>
    </source>
</evidence>
<organism evidence="12 13">
    <name type="scientific">Daphnia galeata</name>
    <dbReference type="NCBI Taxonomy" id="27404"/>
    <lineage>
        <taxon>Eukaryota</taxon>
        <taxon>Metazoa</taxon>
        <taxon>Ecdysozoa</taxon>
        <taxon>Arthropoda</taxon>
        <taxon>Crustacea</taxon>
        <taxon>Branchiopoda</taxon>
        <taxon>Diplostraca</taxon>
        <taxon>Cladocera</taxon>
        <taxon>Anomopoda</taxon>
        <taxon>Daphniidae</taxon>
        <taxon>Daphnia</taxon>
    </lineage>
</organism>
<feature type="domain" description="Ionotropic glutamate receptor C-terminal" evidence="11">
    <location>
        <begin position="1097"/>
        <end position="1276"/>
    </location>
</feature>
<feature type="transmembrane region" description="Helical" evidence="9">
    <location>
        <begin position="913"/>
        <end position="933"/>
    </location>
</feature>
<feature type="domain" description="Ionotropic glutamate receptor C-terminal" evidence="11">
    <location>
        <begin position="633"/>
        <end position="924"/>
    </location>
</feature>
<keyword evidence="5 9" id="KW-1133">Transmembrane helix</keyword>
<dbReference type="GO" id="GO:0005886">
    <property type="term" value="C:plasma membrane"/>
    <property type="evidence" value="ECO:0007669"/>
    <property type="project" value="UniProtKB-SubCell"/>
</dbReference>
<dbReference type="OrthoDB" id="5984008at2759"/>
<dbReference type="PANTHER" id="PTHR42643">
    <property type="entry name" value="IONOTROPIC RECEPTOR 20A-RELATED"/>
    <property type="match status" value="1"/>
</dbReference>
<keyword evidence="7" id="KW-0675">Receptor</keyword>
<dbReference type="Proteomes" id="UP000789390">
    <property type="component" value="Unassembled WGS sequence"/>
</dbReference>
<evidence type="ECO:0000313" key="13">
    <source>
        <dbReference type="Proteomes" id="UP000789390"/>
    </source>
</evidence>
<dbReference type="FunFam" id="1.10.287.70:FF:000211">
    <property type="entry name" value="Uncharacterized protein"/>
    <property type="match status" value="2"/>
</dbReference>
<feature type="transmembrane region" description="Helical" evidence="9">
    <location>
        <begin position="1001"/>
        <end position="1020"/>
    </location>
</feature>
<evidence type="ECO:0000313" key="12">
    <source>
        <dbReference type="EMBL" id="CAH0112523.1"/>
    </source>
</evidence>
<sequence length="1310" mass="147240">MQAIIYRLALLVILVNYYLNGAAASDSVSTTYGAHKKMFGQLNGAHLKFVAVHLPPTVSMLSTGQDGNYTLTGSNILFIELLAAKLNFTFTYYYVPNNTTKVKYGNMSDFAILMNLIAHKEVDGSVVAGIVTPERARIMDYTYFIISEPNAIVVPRRGEEPRLLAFIRPFQQSVWLFIFFSMLVVVFLMTLLTAIHSRFVISNESDDKTTPSDEFPIWQTASNYAMYVINTVTNQGNYIIQIRNTVPGSRFSFQIIIGAWLLAAMVLVNCYSGTVVSYLTAPKMIPSINNLEDLAASEDVGVLVLDNNVIGQQIMDAQSGTLKILGDQVRRHPDRILNNMQKASTLLETGNYALPFFQTFCNDFVARAFKKEGKCRFKTTDPITMDGYWYLPLQKNSKFTLEFYLAQMKIWETGLPNYWKKISIHQAPKCFSNRRPEAAKKMPIRLNDLLGAFLILGLGFGLATLTFFIENIFMFYHFNHNNAAAADSFPTIHGANEKLIGQLNGAHLKFAVANVPPIVNMLSTGQDGNYTLTGSSILFIEFLAAKLNFTLTYYYVPNNMTKVKYGNMSDFAILINLLVNKEVDGLAVPAIATPDRKKFTDFAYFIISEPNAIVVPRRGEEPRLLAFFRPFQQSVWLFIFFSMLVVVFLMTLLTAIHSRLVISNESDKTTSISSQFPIWQTASNYAMYVINTITNQGNYIIQIRNTVPGSRFSFQIIIGAWLLAAMVLVNCYSGTVVSYLTAPKMIPSINNLEDLAASEDVGVLVLDNNVIGQQIMDAQSGTLKILGDQVRRHPDRILNNMQKASTLLETGNYALPFVSIFQTFCNDFVVKSFEKEGKCRFKTTDPITMDGYWYLPLQKNSKFTLEFYLAQMKIWETGLPNYWKKISIHQAPKCFSNRRPEAAKKMPIRLNDLLGAFLILGLGFGLATLTFFIENIFMFYHFNHNNAAAADSFPTIHGANEKLIGQLNGAHLKFAVANVPPIVNMLSTGQDGNYTLTGSSILFIEFLAAKLNFTLTYYYVPNNMTKIKYGNMSDFAILINLLVNKEVDGLAVPAIATPDRKKFTDFAYFIISEPNAILVPRRGEEPRLLAFFRPFQQSVWLFIFFSMLVVVFLMTLLTAIHSRLVISNESDKTTSISSQFPIWQTARNTVPGSRFSFQIIIGAWLLAAMVLVNCYSGTVVSYLTAPKMIPSINNLEDLAASEDVGVLVLDNTFIGQQIMDAQSGALKKLGDEVRRHPDRILKNMQKASTLLETGNYALPFLQTFCDDFVVKSFKKEGKCRFKTTDPITTDGYFSLPLQKNSKFTLEFYLA</sequence>
<accession>A0A8J2S0Z4</accession>
<proteinExistence type="inferred from homology"/>
<dbReference type="SUPFAM" id="SSF53850">
    <property type="entry name" value="Periplasmic binding protein-like II"/>
    <property type="match status" value="3"/>
</dbReference>
<comment type="similarity">
    <text evidence="2">Belongs to the glutamate-gated ion channel (TC 1.A.10.1) family.</text>
</comment>
<feature type="transmembrane region" description="Helical" evidence="9">
    <location>
        <begin position="174"/>
        <end position="195"/>
    </location>
</feature>
<evidence type="ECO:0000259" key="11">
    <source>
        <dbReference type="Pfam" id="PF00060"/>
    </source>
</evidence>
<evidence type="ECO:0000256" key="5">
    <source>
        <dbReference type="ARBA" id="ARBA00022989"/>
    </source>
</evidence>
<dbReference type="InterPro" id="IPR052192">
    <property type="entry name" value="Insect_Ionotropic_Sensory_Rcpt"/>
</dbReference>
<feature type="chain" id="PRO_5035291363" description="Ionotropic glutamate receptor C-terminal domain-containing protein" evidence="10">
    <location>
        <begin position="25"/>
        <end position="1310"/>
    </location>
</feature>
<dbReference type="Gene3D" id="3.40.190.10">
    <property type="entry name" value="Periplasmic binding protein-like II"/>
    <property type="match status" value="3"/>
</dbReference>
<dbReference type="Gene3D" id="1.10.287.70">
    <property type="match status" value="3"/>
</dbReference>
<feature type="domain" description="Ionotropic glutamate receptor C-terminal" evidence="11">
    <location>
        <begin position="172"/>
        <end position="460"/>
    </location>
</feature>
<comment type="caution">
    <text evidence="12">The sequence shown here is derived from an EMBL/GenBank/DDBJ whole genome shotgun (WGS) entry which is preliminary data.</text>
</comment>
<keyword evidence="8" id="KW-0325">Glycoprotein</keyword>
<feature type="transmembrane region" description="Helical" evidence="9">
    <location>
        <begin position="1157"/>
        <end position="1183"/>
    </location>
</feature>
<evidence type="ECO:0000256" key="3">
    <source>
        <dbReference type="ARBA" id="ARBA00022475"/>
    </source>
</evidence>
<evidence type="ECO:0000256" key="6">
    <source>
        <dbReference type="ARBA" id="ARBA00023136"/>
    </source>
</evidence>
<feature type="transmembrane region" description="Helical" evidence="9">
    <location>
        <begin position="1099"/>
        <end position="1120"/>
    </location>
</feature>
<protein>
    <recommendedName>
        <fullName evidence="11">Ionotropic glutamate receptor C-terminal domain-containing protein</fullName>
    </recommendedName>
</protein>
<keyword evidence="13" id="KW-1185">Reference proteome</keyword>
<feature type="transmembrane region" description="Helical" evidence="9">
    <location>
        <begin position="635"/>
        <end position="656"/>
    </location>
</feature>
<comment type="subcellular location">
    <subcellularLocation>
        <location evidence="1">Cell membrane</location>
        <topology evidence="1">Multi-pass membrane protein</topology>
    </subcellularLocation>
</comment>
<evidence type="ECO:0000256" key="7">
    <source>
        <dbReference type="ARBA" id="ARBA00023170"/>
    </source>
</evidence>
<feature type="transmembrane region" description="Helical" evidence="9">
    <location>
        <begin position="537"/>
        <end position="556"/>
    </location>
</feature>
<feature type="signal peptide" evidence="10">
    <location>
        <begin position="1"/>
        <end position="24"/>
    </location>
</feature>
<feature type="transmembrane region" description="Helical" evidence="9">
    <location>
        <begin position="449"/>
        <end position="469"/>
    </location>
</feature>
<reference evidence="12" key="1">
    <citation type="submission" date="2021-11" db="EMBL/GenBank/DDBJ databases">
        <authorList>
            <person name="Schell T."/>
        </authorList>
    </citation>
    <scope>NUCLEOTIDE SEQUENCE</scope>
    <source>
        <strain evidence="12">M5</strain>
    </source>
</reference>
<dbReference type="InterPro" id="IPR001320">
    <property type="entry name" value="Iontro_rcpt_C"/>
</dbReference>
<keyword evidence="6 9" id="KW-0472">Membrane</keyword>
<keyword evidence="3" id="KW-1003">Cell membrane</keyword>
<feature type="transmembrane region" description="Helical" evidence="9">
    <location>
        <begin position="76"/>
        <end position="95"/>
    </location>
</feature>
<feature type="transmembrane region" description="Helical" evidence="9">
    <location>
        <begin position="714"/>
        <end position="740"/>
    </location>
</feature>
<dbReference type="GO" id="GO:0050906">
    <property type="term" value="P:detection of stimulus involved in sensory perception"/>
    <property type="evidence" value="ECO:0007669"/>
    <property type="project" value="UniProtKB-ARBA"/>
</dbReference>
<evidence type="ECO:0000256" key="1">
    <source>
        <dbReference type="ARBA" id="ARBA00004651"/>
    </source>
</evidence>
<dbReference type="EMBL" id="CAKKLH010000327">
    <property type="protein sequence ID" value="CAH0112523.1"/>
    <property type="molecule type" value="Genomic_DNA"/>
</dbReference>
<name>A0A8J2S0Z4_9CRUS</name>
<dbReference type="GO" id="GO:0015276">
    <property type="term" value="F:ligand-gated monoatomic ion channel activity"/>
    <property type="evidence" value="ECO:0007669"/>
    <property type="project" value="InterPro"/>
</dbReference>
<keyword evidence="4 9" id="KW-0812">Transmembrane</keyword>
<evidence type="ECO:0000256" key="10">
    <source>
        <dbReference type="SAM" id="SignalP"/>
    </source>
</evidence>
<evidence type="ECO:0000256" key="4">
    <source>
        <dbReference type="ARBA" id="ARBA00022692"/>
    </source>
</evidence>